<dbReference type="RefSeq" id="WP_108089872.1">
    <property type="nucleotide sequence ID" value="NZ_PZPP01000008.1"/>
</dbReference>
<evidence type="ECO:0000259" key="2">
    <source>
        <dbReference type="PROSITE" id="PS50002"/>
    </source>
</evidence>
<dbReference type="InterPro" id="IPR036028">
    <property type="entry name" value="SH3-like_dom_sf"/>
</dbReference>
<dbReference type="CDD" id="cd00174">
    <property type="entry name" value="SH3"/>
    <property type="match status" value="1"/>
</dbReference>
<dbReference type="SMART" id="SM00326">
    <property type="entry name" value="SH3"/>
    <property type="match status" value="2"/>
</dbReference>
<dbReference type="OrthoDB" id="1030757at2"/>
<organism evidence="3 4">
    <name type="scientific">Enterobacter cloacae</name>
    <dbReference type="NCBI Taxonomy" id="550"/>
    <lineage>
        <taxon>Bacteria</taxon>
        <taxon>Pseudomonadati</taxon>
        <taxon>Pseudomonadota</taxon>
        <taxon>Gammaproteobacteria</taxon>
        <taxon>Enterobacterales</taxon>
        <taxon>Enterobacteriaceae</taxon>
        <taxon>Enterobacter</taxon>
        <taxon>Enterobacter cloacae complex</taxon>
    </lineage>
</organism>
<dbReference type="Gene3D" id="2.30.30.40">
    <property type="entry name" value="SH3 Domains"/>
    <property type="match status" value="1"/>
</dbReference>
<name>A0A2T4Y442_ENTCL</name>
<evidence type="ECO:0000256" key="1">
    <source>
        <dbReference type="ARBA" id="ARBA00022443"/>
    </source>
</evidence>
<gene>
    <name evidence="3" type="ORF">DA103_06665</name>
</gene>
<evidence type="ECO:0000313" key="4">
    <source>
        <dbReference type="Proteomes" id="UP000241614"/>
    </source>
</evidence>
<dbReference type="AlphaFoldDB" id="A0A2T4Y442"/>
<dbReference type="SUPFAM" id="SSF50044">
    <property type="entry name" value="SH3-domain"/>
    <property type="match status" value="2"/>
</dbReference>
<sequence>MSNAAVVIREYTSAFPDPISIKKASAVVISHCDLEYRGWVWVTLPSGKAGWAPQQIFTPISTYEVICLEDYTAHELSVRSSERITVIKSLNGWFWALKHSGESGWVPEECVSILDV</sequence>
<feature type="domain" description="SH3" evidence="2">
    <location>
        <begin position="60"/>
        <end position="116"/>
    </location>
</feature>
<dbReference type="InterPro" id="IPR014593">
    <property type="entry name" value="UCP034961_SH3_2"/>
</dbReference>
<dbReference type="PROSITE" id="PS50002">
    <property type="entry name" value="SH3"/>
    <property type="match status" value="1"/>
</dbReference>
<dbReference type="EMBL" id="PZPP01000008">
    <property type="protein sequence ID" value="PTM36963.1"/>
    <property type="molecule type" value="Genomic_DNA"/>
</dbReference>
<dbReference type="InterPro" id="IPR001452">
    <property type="entry name" value="SH3_domain"/>
</dbReference>
<protein>
    <submittedName>
        <fullName evidence="3">Ligand-binding protein SH3</fullName>
    </submittedName>
</protein>
<reference evidence="3 4" key="1">
    <citation type="submission" date="2018-04" db="EMBL/GenBank/DDBJ databases">
        <title>Genome sequencing reveals highly heavy metal resistance and biotechnology application of the novel Enterobacter cloacae amazonensis isolated from wastewater river in Manaus - Amazonas.</title>
        <authorList>
            <person name="Astolfi M.C.T."/>
            <person name="Carvalho E.B.D.S."/>
            <person name="Lacerda L.B."/>
            <person name="Pinto M.V."/>
            <person name="Nogueira V.B."/>
            <person name="Barros A.M."/>
            <person name="Astolfi-Filho S."/>
        </authorList>
    </citation>
    <scope>NUCLEOTIDE SEQUENCE [LARGE SCALE GENOMIC DNA]</scope>
    <source>
        <strain evidence="4">amazonensis</strain>
    </source>
</reference>
<dbReference type="PIRSF" id="PIRSF034961">
    <property type="entry name" value="UCP034961_SH3_2"/>
    <property type="match status" value="1"/>
</dbReference>
<keyword evidence="1" id="KW-0728">SH3 domain</keyword>
<dbReference type="Proteomes" id="UP000241614">
    <property type="component" value="Unassembled WGS sequence"/>
</dbReference>
<comment type="caution">
    <text evidence="3">The sequence shown here is derived from an EMBL/GenBank/DDBJ whole genome shotgun (WGS) entry which is preliminary data.</text>
</comment>
<evidence type="ECO:0000313" key="3">
    <source>
        <dbReference type="EMBL" id="PTM36963.1"/>
    </source>
</evidence>
<accession>A0A2T4Y442</accession>
<proteinExistence type="predicted"/>